<dbReference type="EMBL" id="JACVVK020000457">
    <property type="protein sequence ID" value="KAK7473787.1"/>
    <property type="molecule type" value="Genomic_DNA"/>
</dbReference>
<evidence type="ECO:0000313" key="3">
    <source>
        <dbReference type="Proteomes" id="UP001519460"/>
    </source>
</evidence>
<evidence type="ECO:0000313" key="2">
    <source>
        <dbReference type="EMBL" id="KAK7473787.1"/>
    </source>
</evidence>
<dbReference type="Proteomes" id="UP001519460">
    <property type="component" value="Unassembled WGS sequence"/>
</dbReference>
<feature type="region of interest" description="Disordered" evidence="1">
    <location>
        <begin position="52"/>
        <end position="71"/>
    </location>
</feature>
<dbReference type="AlphaFoldDB" id="A0ABD0JFY8"/>
<accession>A0ABD0JFY8</accession>
<name>A0ABD0JFY8_9CAEN</name>
<evidence type="ECO:0000256" key="1">
    <source>
        <dbReference type="SAM" id="MobiDB-lite"/>
    </source>
</evidence>
<gene>
    <name evidence="2" type="ORF">BaRGS_00034955</name>
</gene>
<sequence length="71" mass="7493">MYPRKESVIFSISTIRSSQSRVLATKPEATFPGDELPAQCCPGPKDEEDCACDESTSGGLLDMTGQPGGQA</sequence>
<evidence type="ECO:0008006" key="4">
    <source>
        <dbReference type="Google" id="ProtNLM"/>
    </source>
</evidence>
<organism evidence="2 3">
    <name type="scientific">Batillaria attramentaria</name>
    <dbReference type="NCBI Taxonomy" id="370345"/>
    <lineage>
        <taxon>Eukaryota</taxon>
        <taxon>Metazoa</taxon>
        <taxon>Spiralia</taxon>
        <taxon>Lophotrochozoa</taxon>
        <taxon>Mollusca</taxon>
        <taxon>Gastropoda</taxon>
        <taxon>Caenogastropoda</taxon>
        <taxon>Sorbeoconcha</taxon>
        <taxon>Cerithioidea</taxon>
        <taxon>Batillariidae</taxon>
        <taxon>Batillaria</taxon>
    </lineage>
</organism>
<comment type="caution">
    <text evidence="2">The sequence shown here is derived from an EMBL/GenBank/DDBJ whole genome shotgun (WGS) entry which is preliminary data.</text>
</comment>
<proteinExistence type="predicted"/>
<protein>
    <recommendedName>
        <fullName evidence="4">Metallothionein</fullName>
    </recommendedName>
</protein>
<keyword evidence="3" id="KW-1185">Reference proteome</keyword>
<reference evidence="2 3" key="1">
    <citation type="journal article" date="2023" name="Sci. Data">
        <title>Genome assembly of the Korean intertidal mud-creeper Batillaria attramentaria.</title>
        <authorList>
            <person name="Patra A.K."/>
            <person name="Ho P.T."/>
            <person name="Jun S."/>
            <person name="Lee S.J."/>
            <person name="Kim Y."/>
            <person name="Won Y.J."/>
        </authorList>
    </citation>
    <scope>NUCLEOTIDE SEQUENCE [LARGE SCALE GENOMIC DNA]</scope>
    <source>
        <strain evidence="2">Wonlab-2016</strain>
    </source>
</reference>